<dbReference type="InterPro" id="IPR039159">
    <property type="entry name" value="SAYSD1"/>
</dbReference>
<evidence type="ECO:0000313" key="3">
    <source>
        <dbReference type="EMBL" id="CAD8131216.1"/>
    </source>
</evidence>
<keyword evidence="4" id="KW-1185">Reference proteome</keyword>
<keyword evidence="1" id="KW-0472">Membrane</keyword>
<protein>
    <recommendedName>
        <fullName evidence="2">SAYSvFN domain-containing protein</fullName>
    </recommendedName>
</protein>
<gene>
    <name evidence="3" type="ORF">PSON_ATCC_30995.1.T4110002</name>
</gene>
<evidence type="ECO:0000259" key="2">
    <source>
        <dbReference type="Pfam" id="PF10260"/>
    </source>
</evidence>
<reference evidence="3" key="1">
    <citation type="submission" date="2021-01" db="EMBL/GenBank/DDBJ databases">
        <authorList>
            <consortium name="Genoscope - CEA"/>
            <person name="William W."/>
        </authorList>
    </citation>
    <scope>NUCLEOTIDE SEQUENCE</scope>
</reference>
<dbReference type="OrthoDB" id="71310at2759"/>
<accession>A0A8S1RTE9</accession>
<evidence type="ECO:0000256" key="1">
    <source>
        <dbReference type="SAM" id="Phobius"/>
    </source>
</evidence>
<feature type="domain" description="SAYSvFN" evidence="2">
    <location>
        <begin position="38"/>
        <end position="103"/>
    </location>
</feature>
<dbReference type="Proteomes" id="UP000692954">
    <property type="component" value="Unassembled WGS sequence"/>
</dbReference>
<evidence type="ECO:0000313" key="4">
    <source>
        <dbReference type="Proteomes" id="UP000692954"/>
    </source>
</evidence>
<keyword evidence="1" id="KW-0812">Transmembrane</keyword>
<dbReference type="InterPro" id="IPR019387">
    <property type="entry name" value="SAYSvFN_dom"/>
</dbReference>
<dbReference type="PANTHER" id="PTHR13527">
    <property type="entry name" value="SAYSVFN DOMAIN-CONTAINING PROTEIN 1"/>
    <property type="match status" value="1"/>
</dbReference>
<sequence length="181" mass="21224">MYKVELVDSSEFKDRSKYYKHLLKTYCQWSVLKYLVYSIIWLIGGRISKVYSIQGLYVIVTGFVLIFSNLGTREKGTLSAYSIFNKGYKKLMGQMTEEDVANMYNMGGGKKKEDLSDEDDEKISKDFEGLSMEQMMAKLSKLGNKQCFCNSGRKYKKCHYYIHQRIKQQEDEERRKGIKKN</sequence>
<proteinExistence type="predicted"/>
<comment type="caution">
    <text evidence="3">The sequence shown here is derived from an EMBL/GenBank/DDBJ whole genome shotgun (WGS) entry which is preliminary data.</text>
</comment>
<feature type="transmembrane region" description="Helical" evidence="1">
    <location>
        <begin position="50"/>
        <end position="70"/>
    </location>
</feature>
<keyword evidence="1" id="KW-1133">Transmembrane helix</keyword>
<dbReference type="AlphaFoldDB" id="A0A8S1RTE9"/>
<dbReference type="EMBL" id="CAJJDN010000411">
    <property type="protein sequence ID" value="CAD8131216.1"/>
    <property type="molecule type" value="Genomic_DNA"/>
</dbReference>
<dbReference type="PANTHER" id="PTHR13527:SF0">
    <property type="entry name" value="SAYSVFN DOMAIN-CONTAINING PROTEIN 1"/>
    <property type="match status" value="1"/>
</dbReference>
<dbReference type="Pfam" id="PF02810">
    <property type="entry name" value="SEC-C"/>
    <property type="match status" value="1"/>
</dbReference>
<organism evidence="3 4">
    <name type="scientific">Paramecium sonneborni</name>
    <dbReference type="NCBI Taxonomy" id="65129"/>
    <lineage>
        <taxon>Eukaryota</taxon>
        <taxon>Sar</taxon>
        <taxon>Alveolata</taxon>
        <taxon>Ciliophora</taxon>
        <taxon>Intramacronucleata</taxon>
        <taxon>Oligohymenophorea</taxon>
        <taxon>Peniculida</taxon>
        <taxon>Parameciidae</taxon>
        <taxon>Paramecium</taxon>
    </lineage>
</organism>
<dbReference type="Pfam" id="PF10260">
    <property type="entry name" value="SAYSvFN"/>
    <property type="match status" value="1"/>
</dbReference>
<dbReference type="InterPro" id="IPR004027">
    <property type="entry name" value="SEC_C_motif"/>
</dbReference>
<name>A0A8S1RTE9_9CILI</name>
<feature type="transmembrane region" description="Helical" evidence="1">
    <location>
        <begin position="21"/>
        <end position="44"/>
    </location>
</feature>